<name>A0A8T4GAC8_9EURY</name>
<organism evidence="2 3">
    <name type="scientific">Halorubrum alkaliphilum</name>
    <dbReference type="NCBI Taxonomy" id="261290"/>
    <lineage>
        <taxon>Archaea</taxon>
        <taxon>Methanobacteriati</taxon>
        <taxon>Methanobacteriota</taxon>
        <taxon>Stenosarchaea group</taxon>
        <taxon>Halobacteria</taxon>
        <taxon>Halobacteriales</taxon>
        <taxon>Haloferacaceae</taxon>
        <taxon>Halorubrum</taxon>
    </lineage>
</organism>
<evidence type="ECO:0000313" key="2">
    <source>
        <dbReference type="EMBL" id="MBP1921036.1"/>
    </source>
</evidence>
<comment type="caution">
    <text evidence="2">The sequence shown here is derived from an EMBL/GenBank/DDBJ whole genome shotgun (WGS) entry which is preliminary data.</text>
</comment>
<dbReference type="Proteomes" id="UP000823588">
    <property type="component" value="Unassembled WGS sequence"/>
</dbReference>
<proteinExistence type="predicted"/>
<dbReference type="InterPro" id="IPR057160">
    <property type="entry name" value="DUF7838"/>
</dbReference>
<dbReference type="AlphaFoldDB" id="A0A8T4GAC8"/>
<evidence type="ECO:0000259" key="1">
    <source>
        <dbReference type="Pfam" id="PF25208"/>
    </source>
</evidence>
<gene>
    <name evidence="2" type="ORF">J2751_000019</name>
</gene>
<evidence type="ECO:0000313" key="3">
    <source>
        <dbReference type="Proteomes" id="UP000823588"/>
    </source>
</evidence>
<feature type="domain" description="DUF7838" evidence="1">
    <location>
        <begin position="1"/>
        <end position="52"/>
    </location>
</feature>
<dbReference type="OrthoDB" id="280204at2157"/>
<reference evidence="2" key="1">
    <citation type="submission" date="2021-03" db="EMBL/GenBank/DDBJ databases">
        <title>Genomic Encyclopedia of Type Strains, Phase IV (KMG-IV): sequencing the most valuable type-strain genomes for metagenomic binning, comparative biology and taxonomic classification.</title>
        <authorList>
            <person name="Goeker M."/>
        </authorList>
    </citation>
    <scope>NUCLEOTIDE SEQUENCE</scope>
    <source>
        <strain evidence="2">DSM 23564</strain>
    </source>
</reference>
<sequence>MALENDVDCPSCEETTSFYRTAAMTVHLGEKTKWRCPECGYGFVAINGIDTLPA</sequence>
<keyword evidence="3" id="KW-1185">Reference proteome</keyword>
<dbReference type="Pfam" id="PF25208">
    <property type="entry name" value="DUF7838"/>
    <property type="match status" value="1"/>
</dbReference>
<dbReference type="EMBL" id="JAGGKQ010000001">
    <property type="protein sequence ID" value="MBP1921036.1"/>
    <property type="molecule type" value="Genomic_DNA"/>
</dbReference>
<protein>
    <submittedName>
        <fullName evidence="2">Transposase-like protein</fullName>
    </submittedName>
</protein>
<accession>A0A8T4GAC8</accession>
<dbReference type="RefSeq" id="WP_209482430.1">
    <property type="nucleotide sequence ID" value="NZ_JAGGKQ010000001.1"/>
</dbReference>